<evidence type="ECO:0000256" key="1">
    <source>
        <dbReference type="SAM" id="MobiDB-lite"/>
    </source>
</evidence>
<evidence type="ECO:0000313" key="5">
    <source>
        <dbReference type="Proteomes" id="UP000832041"/>
    </source>
</evidence>
<sequence length="306" mass="33617">MDELQGHQGVWRFDGETISIHYRTGWRADPFLTALGQCHLPVAALSQVEFTPCGVRGKSWRLQLRLHDRVDPFSAVGAALTGRGHPFVLTGDSRTELLAEYYADQFSAAAETARGTDPVPAEQLATRLVPPLPLHVQVAEGTAFFDGETVRLVWSGWAAGSRKRKNQRREFPLPTIRSVEWTPSDGWNEAYLRVVTHDSGSTPVTKPGKDLNCLLTDSSRKEEGRMLLMAATVTAYLWARESAAPAPLTAGAEGPGQLGAGTDAPVPSAAEKTVYDRIRELGRLRDEGLLTEEEFQAKKTELLDRL</sequence>
<dbReference type="InterPro" id="IPR018649">
    <property type="entry name" value="SHOCT"/>
</dbReference>
<proteinExistence type="predicted"/>
<feature type="domain" description="SHOCT" evidence="2">
    <location>
        <begin position="276"/>
        <end position="303"/>
    </location>
</feature>
<dbReference type="RefSeq" id="WP_248593181.1">
    <property type="nucleotide sequence ID" value="NZ_BAABEB010000027.1"/>
</dbReference>
<reference evidence="4 5" key="1">
    <citation type="submission" date="2020-04" db="EMBL/GenBank/DDBJ databases">
        <title>Thermobifida alba genome sequencing and assembly.</title>
        <authorList>
            <person name="Luzics S."/>
            <person name="Horvath B."/>
            <person name="Nagy I."/>
            <person name="Toth A."/>
            <person name="Nagy I."/>
            <person name="Kukolya J."/>
        </authorList>
    </citation>
    <scope>NUCLEOTIDE SEQUENCE [LARGE SCALE GENOMIC DNA]</scope>
    <source>
        <strain evidence="4 5">DSM 43795</strain>
    </source>
</reference>
<accession>A0ABY4KZN2</accession>
<name>A0ABY4KZN2_THEAE</name>
<gene>
    <name evidence="4" type="ORF">FOF52_07885</name>
</gene>
<dbReference type="Pfam" id="PF09851">
    <property type="entry name" value="SHOCT"/>
    <property type="match status" value="1"/>
</dbReference>
<dbReference type="Pfam" id="PF14472">
    <property type="entry name" value="DUF4429"/>
    <property type="match status" value="2"/>
</dbReference>
<evidence type="ECO:0000313" key="4">
    <source>
        <dbReference type="EMBL" id="UPT20892.1"/>
    </source>
</evidence>
<feature type="domain" description="DUF4429" evidence="3">
    <location>
        <begin position="11"/>
        <end position="105"/>
    </location>
</feature>
<evidence type="ECO:0000259" key="2">
    <source>
        <dbReference type="Pfam" id="PF09851"/>
    </source>
</evidence>
<feature type="region of interest" description="Disordered" evidence="1">
    <location>
        <begin position="248"/>
        <end position="269"/>
    </location>
</feature>
<dbReference type="Proteomes" id="UP000832041">
    <property type="component" value="Chromosome"/>
</dbReference>
<protein>
    <submittedName>
        <fullName evidence="4">DUF4429 domain-containing protein</fullName>
    </submittedName>
</protein>
<organism evidence="4 5">
    <name type="scientific">Thermobifida alba</name>
    <name type="common">Thermomonospora alba</name>
    <dbReference type="NCBI Taxonomy" id="53522"/>
    <lineage>
        <taxon>Bacteria</taxon>
        <taxon>Bacillati</taxon>
        <taxon>Actinomycetota</taxon>
        <taxon>Actinomycetes</taxon>
        <taxon>Streptosporangiales</taxon>
        <taxon>Nocardiopsidaceae</taxon>
        <taxon>Thermobifida</taxon>
    </lineage>
</organism>
<keyword evidence="5" id="KW-1185">Reference proteome</keyword>
<dbReference type="EMBL" id="CP051627">
    <property type="protein sequence ID" value="UPT20892.1"/>
    <property type="molecule type" value="Genomic_DNA"/>
</dbReference>
<feature type="domain" description="DUF4429" evidence="3">
    <location>
        <begin position="144"/>
        <end position="233"/>
    </location>
</feature>
<evidence type="ECO:0000259" key="3">
    <source>
        <dbReference type="Pfam" id="PF14472"/>
    </source>
</evidence>
<dbReference type="InterPro" id="IPR027860">
    <property type="entry name" value="DUF4429"/>
</dbReference>